<sequence length="187" mass="21422">MRSDAVCFSDPDTDPSAQLLACLNPQLRVPVCLEKSPEVIHLRARQIAKTRGSQPWVGNRDCHPVRPPENFPVVTKAVFLPNSLRVPMMTLLLIVLPPRQAQRCILGTRVDDLPEVFACKSDVLYILYGAQNRRCPRSRRWREVVPRVQSLGKLVQQRLKNCLYWHHLSRVLHCGKVLEVRAETMDN</sequence>
<evidence type="ECO:0000313" key="1">
    <source>
        <dbReference type="EMBL" id="KAG0571938.1"/>
    </source>
</evidence>
<gene>
    <name evidence="1" type="ORF">KC19_VG055500</name>
</gene>
<comment type="caution">
    <text evidence="1">The sequence shown here is derived from an EMBL/GenBank/DDBJ whole genome shotgun (WGS) entry which is preliminary data.</text>
</comment>
<organism evidence="1 2">
    <name type="scientific">Ceratodon purpureus</name>
    <name type="common">Fire moss</name>
    <name type="synonym">Dicranum purpureum</name>
    <dbReference type="NCBI Taxonomy" id="3225"/>
    <lineage>
        <taxon>Eukaryota</taxon>
        <taxon>Viridiplantae</taxon>
        <taxon>Streptophyta</taxon>
        <taxon>Embryophyta</taxon>
        <taxon>Bryophyta</taxon>
        <taxon>Bryophytina</taxon>
        <taxon>Bryopsida</taxon>
        <taxon>Dicranidae</taxon>
        <taxon>Pseudoditrichales</taxon>
        <taxon>Ditrichaceae</taxon>
        <taxon>Ceratodon</taxon>
    </lineage>
</organism>
<name>A0A8T0HMS3_CERPU</name>
<keyword evidence="2" id="KW-1185">Reference proteome</keyword>
<reference evidence="1" key="1">
    <citation type="submission" date="2020-06" db="EMBL/GenBank/DDBJ databases">
        <title>WGS assembly of Ceratodon purpureus strain R40.</title>
        <authorList>
            <person name="Carey S.B."/>
            <person name="Jenkins J."/>
            <person name="Shu S."/>
            <person name="Lovell J.T."/>
            <person name="Sreedasyam A."/>
            <person name="Maumus F."/>
            <person name="Tiley G.P."/>
            <person name="Fernandez-Pozo N."/>
            <person name="Barry K."/>
            <person name="Chen C."/>
            <person name="Wang M."/>
            <person name="Lipzen A."/>
            <person name="Daum C."/>
            <person name="Saski C.A."/>
            <person name="Payton A.C."/>
            <person name="Mcbreen J.C."/>
            <person name="Conrad R.E."/>
            <person name="Kollar L.M."/>
            <person name="Olsson S."/>
            <person name="Huttunen S."/>
            <person name="Landis J.B."/>
            <person name="Wickett N.J."/>
            <person name="Johnson M.G."/>
            <person name="Rensing S.A."/>
            <person name="Grimwood J."/>
            <person name="Schmutz J."/>
            <person name="Mcdaniel S.F."/>
        </authorList>
    </citation>
    <scope>NUCLEOTIDE SEQUENCE</scope>
    <source>
        <strain evidence="1">R40</strain>
    </source>
</reference>
<dbReference type="EMBL" id="CM026426">
    <property type="protein sequence ID" value="KAG0571938.1"/>
    <property type="molecule type" value="Genomic_DNA"/>
</dbReference>
<dbReference type="AlphaFoldDB" id="A0A8T0HMS3"/>
<proteinExistence type="predicted"/>
<dbReference type="Proteomes" id="UP000822688">
    <property type="component" value="Chromosome V"/>
</dbReference>
<evidence type="ECO:0000313" key="2">
    <source>
        <dbReference type="Proteomes" id="UP000822688"/>
    </source>
</evidence>
<protein>
    <submittedName>
        <fullName evidence="1">Uncharacterized protein</fullName>
    </submittedName>
</protein>
<accession>A0A8T0HMS3</accession>